<dbReference type="EMBL" id="SBIP01000004">
    <property type="protein sequence ID" value="RWX75914.1"/>
    <property type="molecule type" value="Genomic_DNA"/>
</dbReference>
<keyword evidence="4" id="KW-0804">Transcription</keyword>
<sequence>MDRLDRMQLFVRVVERSSFTAAAGDLGLARSTVTEAIKQLEADLGARLLERTTRHVRPTLDGQAFYDRCLAILSEVDDAETVFRDPKPRGLLRIDANVLQTRTFLLPRLPEFLALYPQVDIQFGQGDRLVDLVREGVDCAIRAGELADSGMIVRRLATMEEITCASPAYLAAHGTPETPDALEGHLMVGFVSSRTGNVMPLEFTIGGSVREITLPSRVAANHSDTIHDMARLGLGLIQAPRYRLQPDIEAGRLVEVLKDFPPTPTPLSVLYPQNRQLSPRLRVFLNWLVQVFAEARL</sequence>
<dbReference type="Pfam" id="PF00126">
    <property type="entry name" value="HTH_1"/>
    <property type="match status" value="1"/>
</dbReference>
<dbReference type="SUPFAM" id="SSF53850">
    <property type="entry name" value="Periplasmic binding protein-like II"/>
    <property type="match status" value="1"/>
</dbReference>
<evidence type="ECO:0000256" key="7">
    <source>
        <dbReference type="ARBA" id="ARBA00083243"/>
    </source>
</evidence>
<dbReference type="FunFam" id="3.40.190.290:FF:000001">
    <property type="entry name" value="Transcriptional regulator, LysR family"/>
    <property type="match status" value="1"/>
</dbReference>
<organism evidence="9 10">
    <name type="scientific">Neorhizobium lilium</name>
    <dbReference type="NCBI Taxonomy" id="2503024"/>
    <lineage>
        <taxon>Bacteria</taxon>
        <taxon>Pseudomonadati</taxon>
        <taxon>Pseudomonadota</taxon>
        <taxon>Alphaproteobacteria</taxon>
        <taxon>Hyphomicrobiales</taxon>
        <taxon>Rhizobiaceae</taxon>
        <taxon>Rhizobium/Agrobacterium group</taxon>
        <taxon>Neorhizobium</taxon>
    </lineage>
</organism>
<gene>
    <name evidence="9" type="ORF">EPK99_19755</name>
</gene>
<evidence type="ECO:0000259" key="8">
    <source>
        <dbReference type="PROSITE" id="PS50931"/>
    </source>
</evidence>
<dbReference type="GO" id="GO:0003700">
    <property type="term" value="F:DNA-binding transcription factor activity"/>
    <property type="evidence" value="ECO:0007669"/>
    <property type="project" value="InterPro"/>
</dbReference>
<dbReference type="CDD" id="cd08472">
    <property type="entry name" value="PBP2_CrgA_like_3"/>
    <property type="match status" value="1"/>
</dbReference>
<comment type="function">
    <text evidence="5">Transcriptional regulator of the ttuABCDE tartrate utilization operon.</text>
</comment>
<dbReference type="PROSITE" id="PS50931">
    <property type="entry name" value="HTH_LYSR"/>
    <property type="match status" value="1"/>
</dbReference>
<evidence type="ECO:0000256" key="6">
    <source>
        <dbReference type="ARBA" id="ARBA00067332"/>
    </source>
</evidence>
<dbReference type="FunFam" id="1.10.10.10:FF:000001">
    <property type="entry name" value="LysR family transcriptional regulator"/>
    <property type="match status" value="1"/>
</dbReference>
<dbReference type="AlphaFoldDB" id="A0A3S3SB92"/>
<dbReference type="InterPro" id="IPR005119">
    <property type="entry name" value="LysR_subst-bd"/>
</dbReference>
<dbReference type="InterPro" id="IPR036390">
    <property type="entry name" value="WH_DNA-bd_sf"/>
</dbReference>
<evidence type="ECO:0000256" key="5">
    <source>
        <dbReference type="ARBA" id="ARBA00054626"/>
    </source>
</evidence>
<evidence type="ECO:0000256" key="4">
    <source>
        <dbReference type="ARBA" id="ARBA00023163"/>
    </source>
</evidence>
<dbReference type="Gene3D" id="1.10.10.10">
    <property type="entry name" value="Winged helix-like DNA-binding domain superfamily/Winged helix DNA-binding domain"/>
    <property type="match status" value="1"/>
</dbReference>
<feature type="domain" description="HTH lysR-type" evidence="8">
    <location>
        <begin position="1"/>
        <end position="59"/>
    </location>
</feature>
<evidence type="ECO:0000256" key="1">
    <source>
        <dbReference type="ARBA" id="ARBA00009437"/>
    </source>
</evidence>
<name>A0A3S3SB92_9HYPH</name>
<keyword evidence="10" id="KW-1185">Reference proteome</keyword>
<dbReference type="OrthoDB" id="9786526at2"/>
<evidence type="ECO:0000313" key="9">
    <source>
        <dbReference type="EMBL" id="RWX75914.1"/>
    </source>
</evidence>
<keyword evidence="3" id="KW-0238">DNA-binding</keyword>
<dbReference type="SUPFAM" id="SSF46785">
    <property type="entry name" value="Winged helix' DNA-binding domain"/>
    <property type="match status" value="1"/>
</dbReference>
<comment type="similarity">
    <text evidence="1">Belongs to the LysR transcriptional regulatory family.</text>
</comment>
<evidence type="ECO:0000256" key="2">
    <source>
        <dbReference type="ARBA" id="ARBA00023015"/>
    </source>
</evidence>
<keyword evidence="2" id="KW-0805">Transcription regulation</keyword>
<dbReference type="GO" id="GO:0043565">
    <property type="term" value="F:sequence-specific DNA binding"/>
    <property type="evidence" value="ECO:0007669"/>
    <property type="project" value="TreeGrafter"/>
</dbReference>
<dbReference type="PANTHER" id="PTHR30537">
    <property type="entry name" value="HTH-TYPE TRANSCRIPTIONAL REGULATOR"/>
    <property type="match status" value="1"/>
</dbReference>
<comment type="caution">
    <text evidence="9">The sequence shown here is derived from an EMBL/GenBank/DDBJ whole genome shotgun (WGS) entry which is preliminary data.</text>
</comment>
<proteinExistence type="inferred from homology"/>
<dbReference type="GO" id="GO:0006351">
    <property type="term" value="P:DNA-templated transcription"/>
    <property type="evidence" value="ECO:0007669"/>
    <property type="project" value="TreeGrafter"/>
</dbReference>
<protein>
    <recommendedName>
        <fullName evidence="6">HTH-type transcriptional regulator TtuA</fullName>
    </recommendedName>
    <alternativeName>
        <fullName evidence="7">Tartrate utilization transcriptional regulator</fullName>
    </alternativeName>
</protein>
<reference evidence="9 10" key="1">
    <citation type="submission" date="2019-01" db="EMBL/GenBank/DDBJ databases">
        <title>The draft genome of Rhizobium sp. 24NR.</title>
        <authorList>
            <person name="Liu L."/>
            <person name="Liang L."/>
            <person name="Shi S."/>
            <person name="Xu L."/>
            <person name="Wang X."/>
            <person name="Li L."/>
            <person name="Zhang X."/>
        </authorList>
    </citation>
    <scope>NUCLEOTIDE SEQUENCE [LARGE SCALE GENOMIC DNA]</scope>
    <source>
        <strain evidence="9 10">24NR</strain>
    </source>
</reference>
<dbReference type="InterPro" id="IPR058163">
    <property type="entry name" value="LysR-type_TF_proteobact-type"/>
</dbReference>
<dbReference type="RefSeq" id="WP_128444792.1">
    <property type="nucleotide sequence ID" value="NZ_SBIP01000004.1"/>
</dbReference>
<dbReference type="Proteomes" id="UP000287687">
    <property type="component" value="Unassembled WGS sequence"/>
</dbReference>
<accession>A0A3S3SB92</accession>
<evidence type="ECO:0000256" key="3">
    <source>
        <dbReference type="ARBA" id="ARBA00023125"/>
    </source>
</evidence>
<dbReference type="InterPro" id="IPR036388">
    <property type="entry name" value="WH-like_DNA-bd_sf"/>
</dbReference>
<evidence type="ECO:0000313" key="10">
    <source>
        <dbReference type="Proteomes" id="UP000287687"/>
    </source>
</evidence>
<dbReference type="InterPro" id="IPR000847">
    <property type="entry name" value="LysR_HTH_N"/>
</dbReference>
<dbReference type="Pfam" id="PF03466">
    <property type="entry name" value="LysR_substrate"/>
    <property type="match status" value="1"/>
</dbReference>
<dbReference type="PANTHER" id="PTHR30537:SF72">
    <property type="entry name" value="LYSR FAMILY TRANSCRIPTIONAL REGULATOR"/>
    <property type="match status" value="1"/>
</dbReference>
<dbReference type="Gene3D" id="3.40.190.290">
    <property type="match status" value="1"/>
</dbReference>